<protein>
    <submittedName>
        <fullName evidence="6">Protein-S-isoprenylcysteine O-methyltransferase Ste14</fullName>
    </submittedName>
</protein>
<evidence type="ECO:0000256" key="1">
    <source>
        <dbReference type="ARBA" id="ARBA00004127"/>
    </source>
</evidence>
<reference evidence="6 7" key="1">
    <citation type="submission" date="2016-10" db="EMBL/GenBank/DDBJ databases">
        <authorList>
            <person name="de Groot N.N."/>
        </authorList>
    </citation>
    <scope>NUCLEOTIDE SEQUENCE [LARGE SCALE GENOMIC DNA]</scope>
    <source>
        <strain evidence="6 7">DSM 5885</strain>
    </source>
</reference>
<feature type="transmembrane region" description="Helical" evidence="5">
    <location>
        <begin position="199"/>
        <end position="223"/>
    </location>
</feature>
<evidence type="ECO:0000256" key="5">
    <source>
        <dbReference type="SAM" id="Phobius"/>
    </source>
</evidence>
<proteinExistence type="predicted"/>
<dbReference type="InterPro" id="IPR007318">
    <property type="entry name" value="Phopholipid_MeTrfase"/>
</dbReference>
<dbReference type="GO" id="GO:0032259">
    <property type="term" value="P:methylation"/>
    <property type="evidence" value="ECO:0007669"/>
    <property type="project" value="UniProtKB-KW"/>
</dbReference>
<dbReference type="GO" id="GO:0008168">
    <property type="term" value="F:methyltransferase activity"/>
    <property type="evidence" value="ECO:0007669"/>
    <property type="project" value="UniProtKB-KW"/>
</dbReference>
<dbReference type="STRING" id="83767.SAMN05660652_03297"/>
<dbReference type="GO" id="GO:0012505">
    <property type="term" value="C:endomembrane system"/>
    <property type="evidence" value="ECO:0007669"/>
    <property type="project" value="UniProtKB-SubCell"/>
</dbReference>
<feature type="transmembrane region" description="Helical" evidence="5">
    <location>
        <begin position="266"/>
        <end position="290"/>
    </location>
</feature>
<name>A0A1G8JYP5_9RHOO</name>
<keyword evidence="6" id="KW-0808">Transferase</keyword>
<evidence type="ECO:0000256" key="2">
    <source>
        <dbReference type="ARBA" id="ARBA00022692"/>
    </source>
</evidence>
<organism evidence="6 7">
    <name type="scientific">Propionivibrio dicarboxylicus</name>
    <dbReference type="NCBI Taxonomy" id="83767"/>
    <lineage>
        <taxon>Bacteria</taxon>
        <taxon>Pseudomonadati</taxon>
        <taxon>Pseudomonadota</taxon>
        <taxon>Betaproteobacteria</taxon>
        <taxon>Rhodocyclales</taxon>
        <taxon>Rhodocyclaceae</taxon>
        <taxon>Propionivibrio</taxon>
    </lineage>
</organism>
<feature type="transmembrane region" description="Helical" evidence="5">
    <location>
        <begin position="115"/>
        <end position="133"/>
    </location>
</feature>
<dbReference type="Pfam" id="PF04191">
    <property type="entry name" value="PEMT"/>
    <property type="match status" value="1"/>
</dbReference>
<dbReference type="EMBL" id="FNCY01000017">
    <property type="protein sequence ID" value="SDI36336.1"/>
    <property type="molecule type" value="Genomic_DNA"/>
</dbReference>
<feature type="transmembrane region" description="Helical" evidence="5">
    <location>
        <begin position="75"/>
        <end position="103"/>
    </location>
</feature>
<dbReference type="AlphaFoldDB" id="A0A1G8JYP5"/>
<gene>
    <name evidence="6" type="ORF">SAMN05660652_03297</name>
</gene>
<dbReference type="Gene3D" id="1.20.120.1630">
    <property type="match status" value="1"/>
</dbReference>
<evidence type="ECO:0000313" key="7">
    <source>
        <dbReference type="Proteomes" id="UP000198607"/>
    </source>
</evidence>
<keyword evidence="6" id="KW-0489">Methyltransferase</keyword>
<keyword evidence="4 5" id="KW-0472">Membrane</keyword>
<evidence type="ECO:0000313" key="6">
    <source>
        <dbReference type="EMBL" id="SDI36336.1"/>
    </source>
</evidence>
<keyword evidence="3 5" id="KW-1133">Transmembrane helix</keyword>
<evidence type="ECO:0000256" key="3">
    <source>
        <dbReference type="ARBA" id="ARBA00022989"/>
    </source>
</evidence>
<evidence type="ECO:0000256" key="4">
    <source>
        <dbReference type="ARBA" id="ARBA00023136"/>
    </source>
</evidence>
<dbReference type="PANTHER" id="PTHR12714:SF9">
    <property type="entry name" value="PROTEIN-S-ISOPRENYLCYSTEINE O-METHYLTRANSFERASE"/>
    <property type="match status" value="1"/>
</dbReference>
<keyword evidence="7" id="KW-1185">Reference proteome</keyword>
<accession>A0A1G8JYP5</accession>
<keyword evidence="2 5" id="KW-0812">Transmembrane</keyword>
<dbReference type="PANTHER" id="PTHR12714">
    <property type="entry name" value="PROTEIN-S ISOPRENYLCYSTEINE O-METHYLTRANSFERASE"/>
    <property type="match status" value="1"/>
</dbReference>
<sequence>MRKRSAQVKYNIDLTCRRCGAALRIFMEKCLSVFAGSVVYDRLMRLPILAFNAYFIVMEVGNLRQYLNEHPAWGAAFFDVLCNVATRVALLSFFALLFVFHLVRMRPVGKSEGPWPRLVALCGVCLVFGWALLPRAVSNPAYDQAALFLILLGNLLSIVSVSHLGRALSVMPEARRLVTSGPYAVVRHPLYVAEAISLFGIYLGFRSVAGVVLLAAILFFQFLRLRYEESVLRRHFDEYAAYANSVPCLVPGWRSLSAYVRHGGRVLFLTLAGAATVTALAWGLVTWAAASLSFPIVEIDQPGVRLTVLKPPLGSSERCLAVLAADSAAVRRQCPECLSTTSRCETAPDSSVALALRGAPGVHASLLLPQSAIVVQADSPASELALCQSMLAQPGMTGGRCIPAQR</sequence>
<dbReference type="Proteomes" id="UP000198607">
    <property type="component" value="Unassembled WGS sequence"/>
</dbReference>
<feature type="transmembrane region" description="Helical" evidence="5">
    <location>
        <begin position="145"/>
        <end position="165"/>
    </location>
</feature>
<comment type="subcellular location">
    <subcellularLocation>
        <location evidence="1">Endomembrane system</location>
        <topology evidence="1">Multi-pass membrane protein</topology>
    </subcellularLocation>
</comment>